<gene>
    <name evidence="2" type="ORF">C3L33_08522</name>
</gene>
<dbReference type="PANTHER" id="PTHR31087:SF14">
    <property type="entry name" value="PROTEIN LURP-ONE-RELATED 17"/>
    <property type="match status" value="1"/>
</dbReference>
<evidence type="ECO:0000256" key="1">
    <source>
        <dbReference type="ARBA" id="ARBA00005437"/>
    </source>
</evidence>
<dbReference type="SUPFAM" id="SSF54518">
    <property type="entry name" value="Tubby C-terminal domain-like"/>
    <property type="match status" value="1"/>
</dbReference>
<name>A0A6A4LJS6_9ERIC</name>
<sequence>MTRCLKYISRKVHENHQQEPDSEADGPWTKLTVWRKSLVFSCNGFTVIDSTGSLVYRVDNYAGRPEEVTLMDGSGGLSSPCVTARWFILIKQKLRLVDNWLVYEGEVGDNSSKKPINRVRKRMNILQPYSNVLAHVYCGPSDKKSAYTIEGSYVHRSCRVLDESKQVVAEIKRKETTDGGVSFGLEVFLLIVRPGFSPSLSMAIVLILDRMFV</sequence>
<comment type="caution">
    <text evidence="2">The sequence shown here is derived from an EMBL/GenBank/DDBJ whole genome shotgun (WGS) entry which is preliminary data.</text>
</comment>
<dbReference type="Proteomes" id="UP000428333">
    <property type="component" value="Linkage Group LG05"/>
</dbReference>
<dbReference type="EMBL" id="QEFC01001168">
    <property type="protein sequence ID" value="KAE9459503.1"/>
    <property type="molecule type" value="Genomic_DNA"/>
</dbReference>
<dbReference type="OrthoDB" id="1876238at2759"/>
<dbReference type="InterPro" id="IPR038595">
    <property type="entry name" value="LOR_sf"/>
</dbReference>
<dbReference type="InterPro" id="IPR025659">
    <property type="entry name" value="Tubby-like_C"/>
</dbReference>
<proteinExistence type="inferred from homology"/>
<dbReference type="PANTHER" id="PTHR31087">
    <property type="match status" value="1"/>
</dbReference>
<protein>
    <recommendedName>
        <fullName evidence="4">Tubby C-terminal domain-containing protein</fullName>
    </recommendedName>
</protein>
<reference evidence="2 3" key="1">
    <citation type="journal article" date="2019" name="Genome Biol. Evol.">
        <title>The Rhododendron genome and chromosomal organization provide insight into shared whole-genome duplications across the heath family (Ericaceae).</title>
        <authorList>
            <person name="Soza V.L."/>
            <person name="Lindsley D."/>
            <person name="Waalkes A."/>
            <person name="Ramage E."/>
            <person name="Patwardhan R.P."/>
            <person name="Burton J.N."/>
            <person name="Adey A."/>
            <person name="Kumar A."/>
            <person name="Qiu R."/>
            <person name="Shendure J."/>
            <person name="Hall B."/>
        </authorList>
    </citation>
    <scope>NUCLEOTIDE SEQUENCE [LARGE SCALE GENOMIC DNA]</scope>
    <source>
        <strain evidence="2">RSF 1966-606</strain>
    </source>
</reference>
<feature type="non-terminal residue" evidence="2">
    <location>
        <position position="1"/>
    </location>
</feature>
<keyword evidence="3" id="KW-1185">Reference proteome</keyword>
<evidence type="ECO:0008006" key="4">
    <source>
        <dbReference type="Google" id="ProtNLM"/>
    </source>
</evidence>
<evidence type="ECO:0000313" key="3">
    <source>
        <dbReference type="Proteomes" id="UP000428333"/>
    </source>
</evidence>
<dbReference type="InterPro" id="IPR007612">
    <property type="entry name" value="LOR"/>
</dbReference>
<comment type="similarity">
    <text evidence="1">Belongs to the LOR family.</text>
</comment>
<dbReference type="AlphaFoldDB" id="A0A6A4LJS6"/>
<evidence type="ECO:0000313" key="2">
    <source>
        <dbReference type="EMBL" id="KAE9459503.1"/>
    </source>
</evidence>
<accession>A0A6A4LJS6</accession>
<organism evidence="2 3">
    <name type="scientific">Rhododendron williamsianum</name>
    <dbReference type="NCBI Taxonomy" id="262921"/>
    <lineage>
        <taxon>Eukaryota</taxon>
        <taxon>Viridiplantae</taxon>
        <taxon>Streptophyta</taxon>
        <taxon>Embryophyta</taxon>
        <taxon>Tracheophyta</taxon>
        <taxon>Spermatophyta</taxon>
        <taxon>Magnoliopsida</taxon>
        <taxon>eudicotyledons</taxon>
        <taxon>Gunneridae</taxon>
        <taxon>Pentapetalae</taxon>
        <taxon>asterids</taxon>
        <taxon>Ericales</taxon>
        <taxon>Ericaceae</taxon>
        <taxon>Ericoideae</taxon>
        <taxon>Rhodoreae</taxon>
        <taxon>Rhododendron</taxon>
    </lineage>
</organism>
<dbReference type="Gene3D" id="2.40.160.200">
    <property type="entry name" value="LURP1-related"/>
    <property type="match status" value="1"/>
</dbReference>
<dbReference type="Pfam" id="PF04525">
    <property type="entry name" value="LOR"/>
    <property type="match status" value="1"/>
</dbReference>